<keyword evidence="1 2" id="KW-0443">Lipid metabolism</keyword>
<dbReference type="AlphaFoldDB" id="A0A6L9E9M8"/>
<feature type="domain" description="PNPLA" evidence="3">
    <location>
        <begin position="12"/>
        <end position="317"/>
    </location>
</feature>
<feature type="short sequence motif" description="GXSXG" evidence="2">
    <location>
        <begin position="74"/>
        <end position="78"/>
    </location>
</feature>
<keyword evidence="5" id="KW-1185">Reference proteome</keyword>
<dbReference type="PROSITE" id="PS51635">
    <property type="entry name" value="PNPLA"/>
    <property type="match status" value="1"/>
</dbReference>
<dbReference type="Proteomes" id="UP000475249">
    <property type="component" value="Unassembled WGS sequence"/>
</dbReference>
<name>A0A6L9E9M8_9FLAO</name>
<feature type="active site" description="Proton acceptor" evidence="2">
    <location>
        <position position="304"/>
    </location>
</feature>
<dbReference type="RefSeq" id="WP_161434510.1">
    <property type="nucleotide sequence ID" value="NZ_WXYO01000002.1"/>
</dbReference>
<dbReference type="GO" id="GO:0016042">
    <property type="term" value="P:lipid catabolic process"/>
    <property type="evidence" value="ECO:0007669"/>
    <property type="project" value="UniProtKB-UniRule"/>
</dbReference>
<sequence length="787" mass="90392">MGENSKKIRLGICMAGAVSAGAYTAGVVDYLIETLERWEQAKKRIKEKERLDQKLTAEEELIPLHDLVIEVLSGSSAGGMTAAVLSYSFNDGSYLTRRNGELISENYDCTENRDSPTKLYDSWINMVDEEGSSTFTKLMHPEDVVTFGQMKSLLNSQPIDDIASRAIPDKIDFTPPKYISEHLSILLSVTNLEGIPVDIDFTNMGDNNPTRNVLTTHSGFMHYKFKEEEHIDFDYPPLLITDDSKDRLALAAMATGAFPFGLSNRKIEIERKHFEKFRARMKAKNMNVNLSLPDNHNYTFTAVDGGAINNEPISTTFRLLEKKRKAHHEEDKHYVILIDPFPTITNATRIEDYEHPGDEGYALKDQFFKLIQAFRNESSFKQEDLHERVAGEERYLIAPSKKGFYFLACGLIEGFGGFMKKAFRKHDYQLGRKNCQAFLRYHFGEEPQRFADITGVRLTEAQEAQWRYDANYSHRGMEDYHPHFKIPLIPDMIMLQKTKASDFKDLNKENLAELQKVRTEIAEPKYNGLTTQELSEITRNIQDRIDQMVAQSYPDIKKMAKGVNKWLGRFVRWFPRFVKKKISGSVSGKIEPYLMRTFSALTLEQKELVKNYIKVIENGGKYQKTAAVEAIVAKGGERVVSFVEIIDEKEEAIETAERGTLKEDWSIAEPGEYIVTNGTKRREQYIVTPENFNRKYVKTGENSYQPNENAQVYALQISEENIRKFNLKALENLISSPMNPVYIEPKWELSQSLYLDDYLVVPVESRDEVYCIKKDSFEDTYSKISIE</sequence>
<proteinExistence type="predicted"/>
<dbReference type="EMBL" id="WXYO01000002">
    <property type="protein sequence ID" value="NAS11487.1"/>
    <property type="molecule type" value="Genomic_DNA"/>
</dbReference>
<dbReference type="GO" id="GO:0016787">
    <property type="term" value="F:hydrolase activity"/>
    <property type="evidence" value="ECO:0007669"/>
    <property type="project" value="UniProtKB-UniRule"/>
</dbReference>
<organism evidence="4 5">
    <name type="scientific">Poritiphilus flavus</name>
    <dbReference type="NCBI Taxonomy" id="2697053"/>
    <lineage>
        <taxon>Bacteria</taxon>
        <taxon>Pseudomonadati</taxon>
        <taxon>Bacteroidota</taxon>
        <taxon>Flavobacteriia</taxon>
        <taxon>Flavobacteriales</taxon>
        <taxon>Flavobacteriaceae</taxon>
        <taxon>Poritiphilus</taxon>
    </lineage>
</organism>
<protein>
    <recommendedName>
        <fullName evidence="3">PNPLA domain-containing protein</fullName>
    </recommendedName>
</protein>
<comment type="caution">
    <text evidence="4">The sequence shown here is derived from an EMBL/GenBank/DDBJ whole genome shotgun (WGS) entry which is preliminary data.</text>
</comment>
<dbReference type="InterPro" id="IPR016035">
    <property type="entry name" value="Acyl_Trfase/lysoPLipase"/>
</dbReference>
<evidence type="ECO:0000313" key="4">
    <source>
        <dbReference type="EMBL" id="NAS11487.1"/>
    </source>
</evidence>
<evidence type="ECO:0000256" key="2">
    <source>
        <dbReference type="PROSITE-ProRule" id="PRU01161"/>
    </source>
</evidence>
<accession>A0A6L9E9M8</accession>
<feature type="short sequence motif" description="DGA/G" evidence="2">
    <location>
        <begin position="304"/>
        <end position="306"/>
    </location>
</feature>
<dbReference type="InterPro" id="IPR002641">
    <property type="entry name" value="PNPLA_dom"/>
</dbReference>
<reference evidence="4 5" key="1">
    <citation type="submission" date="2020-01" db="EMBL/GenBank/DDBJ databases">
        <title>Bacteria diversity of Porities sp.</title>
        <authorList>
            <person name="Wang G."/>
        </authorList>
    </citation>
    <scope>NUCLEOTIDE SEQUENCE [LARGE SCALE GENOMIC DNA]</scope>
    <source>
        <strain evidence="4 5">R33</strain>
    </source>
</reference>
<evidence type="ECO:0000259" key="3">
    <source>
        <dbReference type="PROSITE" id="PS51635"/>
    </source>
</evidence>
<keyword evidence="2" id="KW-0442">Lipid degradation</keyword>
<dbReference type="Gene3D" id="3.40.1090.10">
    <property type="entry name" value="Cytosolic phospholipase A2 catalytic domain"/>
    <property type="match status" value="1"/>
</dbReference>
<dbReference type="SUPFAM" id="SSF52151">
    <property type="entry name" value="FabD/lysophospholipase-like"/>
    <property type="match status" value="1"/>
</dbReference>
<feature type="active site" description="Nucleophile" evidence="2">
    <location>
        <position position="76"/>
    </location>
</feature>
<comment type="caution">
    <text evidence="2">Lacks conserved residue(s) required for the propagation of feature annotation.</text>
</comment>
<dbReference type="Pfam" id="PF01734">
    <property type="entry name" value="Patatin"/>
    <property type="match status" value="1"/>
</dbReference>
<gene>
    <name evidence="4" type="ORF">GTQ38_05710</name>
</gene>
<evidence type="ECO:0000256" key="1">
    <source>
        <dbReference type="ARBA" id="ARBA00023098"/>
    </source>
</evidence>
<keyword evidence="2" id="KW-0378">Hydrolase</keyword>
<evidence type="ECO:0000313" key="5">
    <source>
        <dbReference type="Proteomes" id="UP000475249"/>
    </source>
</evidence>